<dbReference type="RefSeq" id="WP_054970833.1">
    <property type="nucleotide sequence ID" value="NZ_LJCO01000083.1"/>
</dbReference>
<sequence>MGEFLALQRGRLHVHILPTSQFRTRHLSLKLARPLTREHVTPTAIIPYLWPDGTSRLPSPLEFARYCDEQFGAAVRTNSGKRGPLQLAEVYASIPEESRSDEAKGVFENIVDLCLELVTDPMHDDHGFNPEFVKREKSLHQKRIASLTDDKIAYAMEQCTLHVCRGLPEGLPRLGYEEDIEGLTPQSLWTTYEQFLAESEVYLYVVGDIKQPDDVGQRLLDQFEKHLPEFRGSGEKTLIQPIPARKRNNGDPDFIVEREKVQQGKLNLGFKTGVSYGDEDYPALLVANGILGGFPHSKLFRNVREKASLAYYASSRLDGLSGLVAIQTGIEPGVMEQAREIILEQVEAMRKGDVTAEELTLTQGALTNQYKQVMDQPVSSLEIHFSGTLCGIDRDVETLMNNMNRVTVDDVVRVSDKLVLDTVYFLSSQEGETHGN</sequence>
<evidence type="ECO:0000313" key="2">
    <source>
        <dbReference type="EMBL" id="KPV42090.1"/>
    </source>
</evidence>
<proteinExistence type="predicted"/>
<accession>A0A0P9CRK2</accession>
<dbReference type="NCBIfam" id="NF047422">
    <property type="entry name" value="YfmF_fam"/>
    <property type="match status" value="1"/>
</dbReference>
<reference evidence="2 3" key="1">
    <citation type="submission" date="2015-09" db="EMBL/GenBank/DDBJ databases">
        <title>Draft genome sequence of Alicyclobacillus ferrooxydans DSM 22381.</title>
        <authorList>
            <person name="Hemp J."/>
        </authorList>
    </citation>
    <scope>NUCLEOTIDE SEQUENCE [LARGE SCALE GENOMIC DNA]</scope>
    <source>
        <strain evidence="2 3">TC-34</strain>
    </source>
</reference>
<evidence type="ECO:0000313" key="3">
    <source>
        <dbReference type="Proteomes" id="UP000050482"/>
    </source>
</evidence>
<dbReference type="PATRIC" id="fig|471514.4.peg.3971"/>
<keyword evidence="3" id="KW-1185">Reference proteome</keyword>
<gene>
    <name evidence="2" type="ORF">AN477_19345</name>
</gene>
<dbReference type="EMBL" id="LJCO01000083">
    <property type="protein sequence ID" value="KPV42090.1"/>
    <property type="molecule type" value="Genomic_DNA"/>
</dbReference>
<dbReference type="PANTHER" id="PTHR11851:SF186">
    <property type="entry name" value="INACTIVE METALLOPROTEASE YMFF-RELATED"/>
    <property type="match status" value="1"/>
</dbReference>
<feature type="domain" description="Peptidase M16 C-terminal" evidence="1">
    <location>
        <begin position="183"/>
        <end position="363"/>
    </location>
</feature>
<dbReference type="InterPro" id="IPR007863">
    <property type="entry name" value="Peptidase_M16_C"/>
</dbReference>
<comment type="caution">
    <text evidence="2">The sequence shown here is derived from an EMBL/GenBank/DDBJ whole genome shotgun (WGS) entry which is preliminary data.</text>
</comment>
<dbReference type="Pfam" id="PF05193">
    <property type="entry name" value="Peptidase_M16_C"/>
    <property type="match status" value="1"/>
</dbReference>
<evidence type="ECO:0000259" key="1">
    <source>
        <dbReference type="Pfam" id="PF05193"/>
    </source>
</evidence>
<protein>
    <recommendedName>
        <fullName evidence="1">Peptidase M16 C-terminal domain-containing protein</fullName>
    </recommendedName>
</protein>
<dbReference type="InterPro" id="IPR011249">
    <property type="entry name" value="Metalloenz_LuxS/M16"/>
</dbReference>
<dbReference type="PANTHER" id="PTHR11851">
    <property type="entry name" value="METALLOPROTEASE"/>
    <property type="match status" value="1"/>
</dbReference>
<dbReference type="OrthoDB" id="9762085at2"/>
<dbReference type="AlphaFoldDB" id="A0A0P9CRK2"/>
<dbReference type="InterPro" id="IPR050361">
    <property type="entry name" value="MPP/UQCRC_Complex"/>
</dbReference>
<dbReference type="SUPFAM" id="SSF63411">
    <property type="entry name" value="LuxS/MPP-like metallohydrolase"/>
    <property type="match status" value="2"/>
</dbReference>
<dbReference type="Gene3D" id="3.30.830.10">
    <property type="entry name" value="Metalloenzyme, LuxS/M16 peptidase-like"/>
    <property type="match status" value="2"/>
</dbReference>
<dbReference type="GO" id="GO:0046872">
    <property type="term" value="F:metal ion binding"/>
    <property type="evidence" value="ECO:0007669"/>
    <property type="project" value="InterPro"/>
</dbReference>
<dbReference type="Proteomes" id="UP000050482">
    <property type="component" value="Unassembled WGS sequence"/>
</dbReference>
<dbReference type="STRING" id="471514.AN477_19345"/>
<name>A0A0P9CRK2_9BACL</name>
<organism evidence="2 3">
    <name type="scientific">Alicyclobacillus ferrooxydans</name>
    <dbReference type="NCBI Taxonomy" id="471514"/>
    <lineage>
        <taxon>Bacteria</taxon>
        <taxon>Bacillati</taxon>
        <taxon>Bacillota</taxon>
        <taxon>Bacilli</taxon>
        <taxon>Bacillales</taxon>
        <taxon>Alicyclobacillaceae</taxon>
        <taxon>Alicyclobacillus</taxon>
    </lineage>
</organism>